<feature type="transmembrane region" description="Helical" evidence="7">
    <location>
        <begin position="187"/>
        <end position="205"/>
    </location>
</feature>
<feature type="transmembrane region" description="Helical" evidence="7">
    <location>
        <begin position="68"/>
        <end position="97"/>
    </location>
</feature>
<keyword evidence="5 7" id="KW-0472">Membrane</keyword>
<dbReference type="PANTHER" id="PTHR10010">
    <property type="entry name" value="SOLUTE CARRIER FAMILY 34 SODIUM PHOSPHATE , MEMBER 2-RELATED"/>
    <property type="match status" value="1"/>
</dbReference>
<evidence type="ECO:0000313" key="8">
    <source>
        <dbReference type="EMBL" id="SDE48677.1"/>
    </source>
</evidence>
<evidence type="ECO:0000256" key="6">
    <source>
        <dbReference type="SAM" id="Coils"/>
    </source>
</evidence>
<feature type="transmembrane region" description="Helical" evidence="7">
    <location>
        <begin position="302"/>
        <end position="324"/>
    </location>
</feature>
<comment type="subcellular location">
    <subcellularLocation>
        <location evidence="1">Cell membrane</location>
        <topology evidence="1">Multi-pass membrane protein</topology>
    </subcellularLocation>
</comment>
<evidence type="ECO:0000256" key="5">
    <source>
        <dbReference type="ARBA" id="ARBA00023136"/>
    </source>
</evidence>
<feature type="transmembrane region" description="Helical" evidence="7">
    <location>
        <begin position="154"/>
        <end position="171"/>
    </location>
</feature>
<dbReference type="RefSeq" id="WP_091868652.1">
    <property type="nucleotide sequence ID" value="NZ_FNAO01000005.1"/>
</dbReference>
<sequence length="596" mass="66026">MIKKSFFYSFLVVLAIVLVFYPDLEPILAGVAILLFGMIMLEEGFKVFTKGPLQNILKKATEKLYKSIAAGALVTALIQSSSLLSIITISFISTGLISLTGGMGLIFGANIGSTATAWLIAGFGLNINISTLAMPMLVFGIIFSVQKRVSLRGIGNVLAGLGFFFLGIHYMKEGFDVFKEYIDLNQYAIPGFLGIVVYTGIGIVVTTILQSSAATMALVLTALAAGQIEYENALALAIGANVGTTITAILGSLSSNMAGKRLAGAHLIFNVVTGIIAIAFIYPLADLVKYLSDAVGISSGNFMLRLAMFHTLFNVLGVIVMLPLMKTIQKFLMRFFVEKDDKGIEEPKYLNETILQFPGTTVSALVKESKYLYENAVFEIVAHALNIHRTDIISELSPKEIVEKSKMDLNADVRNLYYNKVKTIYGEIIRYATTAQGTLNLGKNQIDRISEIVVANRKMVEIIKAVLEMSINVDLYRDSKNVHMVDQYTKFRKKIIKVLRVIYLFRTLEDKEQHYNKLLALRKKAKERKHKTNKSINSLIRENLIDAKMASSLVNDKDNLNDIIKNLISVAELLYVEKDSLLENGKQYHTAEARFV</sequence>
<organism evidence="8 9">
    <name type="scientific">Pricia antarctica</name>
    <dbReference type="NCBI Taxonomy" id="641691"/>
    <lineage>
        <taxon>Bacteria</taxon>
        <taxon>Pseudomonadati</taxon>
        <taxon>Bacteroidota</taxon>
        <taxon>Flavobacteriia</taxon>
        <taxon>Flavobacteriales</taxon>
        <taxon>Flavobacteriaceae</taxon>
        <taxon>Pricia</taxon>
    </lineage>
</organism>
<dbReference type="GO" id="GO:0044341">
    <property type="term" value="P:sodium-dependent phosphate transport"/>
    <property type="evidence" value="ECO:0007669"/>
    <property type="project" value="InterPro"/>
</dbReference>
<evidence type="ECO:0000256" key="4">
    <source>
        <dbReference type="ARBA" id="ARBA00022989"/>
    </source>
</evidence>
<feature type="coiled-coil region" evidence="6">
    <location>
        <begin position="508"/>
        <end position="542"/>
    </location>
</feature>
<dbReference type="EMBL" id="FNAO01000005">
    <property type="protein sequence ID" value="SDE48677.1"/>
    <property type="molecule type" value="Genomic_DNA"/>
</dbReference>
<dbReference type="GO" id="GO:0005436">
    <property type="term" value="F:sodium:phosphate symporter activity"/>
    <property type="evidence" value="ECO:0007669"/>
    <property type="project" value="InterPro"/>
</dbReference>
<feature type="transmembrane region" description="Helical" evidence="7">
    <location>
        <begin position="5"/>
        <end position="21"/>
    </location>
</feature>
<proteinExistence type="predicted"/>
<evidence type="ECO:0000256" key="1">
    <source>
        <dbReference type="ARBA" id="ARBA00004651"/>
    </source>
</evidence>
<name>A0A1G7DAT5_9FLAO</name>
<evidence type="ECO:0000313" key="9">
    <source>
        <dbReference type="Proteomes" id="UP000199109"/>
    </source>
</evidence>
<protein>
    <submittedName>
        <fullName evidence="8">Phosphate:Na+ symporter</fullName>
    </submittedName>
</protein>
<feature type="transmembrane region" description="Helical" evidence="7">
    <location>
        <begin position="265"/>
        <end position="282"/>
    </location>
</feature>
<dbReference type="STRING" id="641691.SAMN05421636_105243"/>
<evidence type="ECO:0000256" key="3">
    <source>
        <dbReference type="ARBA" id="ARBA00022692"/>
    </source>
</evidence>
<dbReference type="Pfam" id="PF02690">
    <property type="entry name" value="Na_Pi_cotrans"/>
    <property type="match status" value="2"/>
</dbReference>
<dbReference type="AlphaFoldDB" id="A0A1G7DAT5"/>
<gene>
    <name evidence="8" type="ORF">SAMN05421636_105243</name>
</gene>
<reference evidence="8 9" key="1">
    <citation type="submission" date="2016-10" db="EMBL/GenBank/DDBJ databases">
        <authorList>
            <person name="de Groot N.N."/>
        </authorList>
    </citation>
    <scope>NUCLEOTIDE SEQUENCE [LARGE SCALE GENOMIC DNA]</scope>
    <source>
        <strain evidence="8 9">DSM 23421</strain>
    </source>
</reference>
<feature type="transmembrane region" description="Helical" evidence="7">
    <location>
        <begin position="234"/>
        <end position="253"/>
    </location>
</feature>
<dbReference type="NCBIfam" id="NF037997">
    <property type="entry name" value="Na_Pi_symport"/>
    <property type="match status" value="1"/>
</dbReference>
<feature type="transmembrane region" description="Helical" evidence="7">
    <location>
        <begin position="117"/>
        <end position="142"/>
    </location>
</feature>
<feature type="transmembrane region" description="Helical" evidence="7">
    <location>
        <begin position="27"/>
        <end position="48"/>
    </location>
</feature>
<keyword evidence="2" id="KW-1003">Cell membrane</keyword>
<evidence type="ECO:0000256" key="7">
    <source>
        <dbReference type="SAM" id="Phobius"/>
    </source>
</evidence>
<accession>A0A1G7DAT5</accession>
<dbReference type="Proteomes" id="UP000199109">
    <property type="component" value="Unassembled WGS sequence"/>
</dbReference>
<dbReference type="GO" id="GO:0005886">
    <property type="term" value="C:plasma membrane"/>
    <property type="evidence" value="ECO:0007669"/>
    <property type="project" value="UniProtKB-SubCell"/>
</dbReference>
<dbReference type="OrthoDB" id="9763003at2"/>
<keyword evidence="6" id="KW-0175">Coiled coil</keyword>
<keyword evidence="9" id="KW-1185">Reference proteome</keyword>
<dbReference type="PANTHER" id="PTHR10010:SF46">
    <property type="entry name" value="SODIUM-DEPENDENT PHOSPHATE TRANSPORT PROTEIN 2B"/>
    <property type="match status" value="1"/>
</dbReference>
<evidence type="ECO:0000256" key="2">
    <source>
        <dbReference type="ARBA" id="ARBA00022475"/>
    </source>
</evidence>
<keyword evidence="3 7" id="KW-0812">Transmembrane</keyword>
<keyword evidence="4 7" id="KW-1133">Transmembrane helix</keyword>
<dbReference type="InterPro" id="IPR003841">
    <property type="entry name" value="Na/Pi_transpt"/>
</dbReference>